<organism evidence="1 2">
    <name type="scientific">Solanum verrucosum</name>
    <dbReference type="NCBI Taxonomy" id="315347"/>
    <lineage>
        <taxon>Eukaryota</taxon>
        <taxon>Viridiplantae</taxon>
        <taxon>Streptophyta</taxon>
        <taxon>Embryophyta</taxon>
        <taxon>Tracheophyta</taxon>
        <taxon>Spermatophyta</taxon>
        <taxon>Magnoliopsida</taxon>
        <taxon>eudicotyledons</taxon>
        <taxon>Gunneridae</taxon>
        <taxon>Pentapetalae</taxon>
        <taxon>asterids</taxon>
        <taxon>lamiids</taxon>
        <taxon>Solanales</taxon>
        <taxon>Solanaceae</taxon>
        <taxon>Solanoideae</taxon>
        <taxon>Solaneae</taxon>
        <taxon>Solanum</taxon>
    </lineage>
</organism>
<accession>A0AAF0TPG6</accession>
<evidence type="ECO:0000313" key="2">
    <source>
        <dbReference type="Proteomes" id="UP001234989"/>
    </source>
</evidence>
<gene>
    <name evidence="1" type="ORF">MTR67_020736</name>
</gene>
<evidence type="ECO:0000313" key="1">
    <source>
        <dbReference type="EMBL" id="WMV27351.1"/>
    </source>
</evidence>
<dbReference type="PANTHER" id="PTHR33524">
    <property type="entry name" value="C5ORF35"/>
    <property type="match status" value="1"/>
</dbReference>
<dbReference type="InterPro" id="IPR040415">
    <property type="entry name" value="SETD9"/>
</dbReference>
<dbReference type="Proteomes" id="UP001234989">
    <property type="component" value="Chromosome 4"/>
</dbReference>
<name>A0AAF0TPG6_SOLVR</name>
<evidence type="ECO:0008006" key="3">
    <source>
        <dbReference type="Google" id="ProtNLM"/>
    </source>
</evidence>
<proteinExistence type="predicted"/>
<protein>
    <recommendedName>
        <fullName evidence="3">SET domain-containing protein</fullName>
    </recommendedName>
</protein>
<dbReference type="CDD" id="cd10537">
    <property type="entry name" value="SET_SETD9"/>
    <property type="match status" value="1"/>
</dbReference>
<keyword evidence="2" id="KW-1185">Reference proteome</keyword>
<dbReference type="PANTHER" id="PTHR33524:SF4">
    <property type="entry name" value="SET DOMAIN-CONTAINING PROTEIN"/>
    <property type="match status" value="1"/>
</dbReference>
<reference evidence="1" key="1">
    <citation type="submission" date="2023-08" db="EMBL/GenBank/DDBJ databases">
        <title>A de novo genome assembly of Solanum verrucosum Schlechtendal, a Mexican diploid species geographically isolated from the other diploid A-genome species in potato relatives.</title>
        <authorList>
            <person name="Hosaka K."/>
        </authorList>
    </citation>
    <scope>NUCLEOTIDE SEQUENCE</scope>
    <source>
        <tissue evidence="1">Young leaves</tissue>
    </source>
</reference>
<sequence length="433" mass="48656">MAFLFHKFQEGVKILAKSPTFARESRLLQFEADINLLFLYTSYNRLGRNAEEADAEEIIDMANKASLDDQQKQVHENVHSQVTNFCSYMDEILLLDQKVKDNQATSPATPHSPPRSSGLGLAVGGNSLAQDRIGNNIKSRIMRLFGGWFCIDCISSVLCSGFIAASPWFLISDKNFSTAVPETKTLHRTEVSQRLKDLMGYTLEVKPSQIPHEDAGKGLFLQGEANIGSVIAFYPGVVYPPAYYRYILGYPRVDAQNSHLITRYDGTMINAQPWGAGGESREIWDWTSSPEPKHTMQADEKGSDLDGTHVGGNLEVLERRNPLAFAHFANHPTKGMFPNVMIYPYNFPLLEKDMRPYIPNVSFGNGEETDTSKFGSFRLKTWKSNNNESKVPVLKTLVLVATRAICDEEVLLNYRLSNSEHIPSWYTPVDEED</sequence>
<dbReference type="EMBL" id="CP133615">
    <property type="protein sequence ID" value="WMV27351.1"/>
    <property type="molecule type" value="Genomic_DNA"/>
</dbReference>
<dbReference type="AlphaFoldDB" id="A0AAF0TPG6"/>
<dbReference type="Gene3D" id="2.170.270.10">
    <property type="entry name" value="SET domain"/>
    <property type="match status" value="1"/>
</dbReference>
<dbReference type="InterPro" id="IPR046341">
    <property type="entry name" value="SET_dom_sf"/>
</dbReference>